<comment type="caution">
    <text evidence="1">The sequence shown here is derived from an EMBL/GenBank/DDBJ whole genome shotgun (WGS) entry which is preliminary data.</text>
</comment>
<dbReference type="OrthoDB" id="3023006at2759"/>
<protein>
    <recommendedName>
        <fullName evidence="3">F-box domain-containing protein</fullName>
    </recommendedName>
</protein>
<dbReference type="EMBL" id="MU157919">
    <property type="protein sequence ID" value="KAF9523360.1"/>
    <property type="molecule type" value="Genomic_DNA"/>
</dbReference>
<dbReference type="SUPFAM" id="SSF52047">
    <property type="entry name" value="RNI-like"/>
    <property type="match status" value="1"/>
</dbReference>
<reference evidence="1" key="1">
    <citation type="submission" date="2020-11" db="EMBL/GenBank/DDBJ databases">
        <authorList>
            <consortium name="DOE Joint Genome Institute"/>
            <person name="Ahrendt S."/>
            <person name="Riley R."/>
            <person name="Andreopoulos W."/>
            <person name="Labutti K."/>
            <person name="Pangilinan J."/>
            <person name="Ruiz-Duenas F.J."/>
            <person name="Barrasa J.M."/>
            <person name="Sanchez-Garcia M."/>
            <person name="Camarero S."/>
            <person name="Miyauchi S."/>
            <person name="Serrano A."/>
            <person name="Linde D."/>
            <person name="Babiker R."/>
            <person name="Drula E."/>
            <person name="Ayuso-Fernandez I."/>
            <person name="Pacheco R."/>
            <person name="Padilla G."/>
            <person name="Ferreira P."/>
            <person name="Barriuso J."/>
            <person name="Kellner H."/>
            <person name="Castanera R."/>
            <person name="Alfaro M."/>
            <person name="Ramirez L."/>
            <person name="Pisabarro A.G."/>
            <person name="Kuo A."/>
            <person name="Tritt A."/>
            <person name="Lipzen A."/>
            <person name="He G."/>
            <person name="Yan M."/>
            <person name="Ng V."/>
            <person name="Cullen D."/>
            <person name="Martin F."/>
            <person name="Rosso M.-N."/>
            <person name="Henrissat B."/>
            <person name="Hibbett D."/>
            <person name="Martinez A.T."/>
            <person name="Grigoriev I.V."/>
        </authorList>
    </citation>
    <scope>NUCLEOTIDE SEQUENCE</scope>
    <source>
        <strain evidence="1">CBS 506.95</strain>
    </source>
</reference>
<dbReference type="Proteomes" id="UP000807306">
    <property type="component" value="Unassembled WGS sequence"/>
</dbReference>
<evidence type="ECO:0000313" key="1">
    <source>
        <dbReference type="EMBL" id="KAF9523360.1"/>
    </source>
</evidence>
<organism evidence="1 2">
    <name type="scientific">Crepidotus variabilis</name>
    <dbReference type="NCBI Taxonomy" id="179855"/>
    <lineage>
        <taxon>Eukaryota</taxon>
        <taxon>Fungi</taxon>
        <taxon>Dikarya</taxon>
        <taxon>Basidiomycota</taxon>
        <taxon>Agaricomycotina</taxon>
        <taxon>Agaricomycetes</taxon>
        <taxon>Agaricomycetidae</taxon>
        <taxon>Agaricales</taxon>
        <taxon>Agaricineae</taxon>
        <taxon>Crepidotaceae</taxon>
        <taxon>Crepidotus</taxon>
    </lineage>
</organism>
<keyword evidence="2" id="KW-1185">Reference proteome</keyword>
<sequence>MNTGHSFYPVDNLPPELLMRIFFETISDDYQNIHQTSNKCSPIQLCHVSSQWRAVAQAIPQLWMTLRTHLTILTFISRKGHSLEEIGRFLSPMTQEFLLWWLSHLPPSYPFRLVLDQPRDFRAFYHSDKHTLETIDASNIKTYAYAKLFTAPFFRRVRELEMILPETDLMLMNRSRFSDLQSLESVTISTTGSPGFYYQTTRGVGKFPLASRLSHLSLNYAKLLDCFPAEQLTKLCITEEISPFLFRQVFTERCPNLVYANFTMEGPFANGMYHPSFSTPSIVPNLRYLTLSNGAFSDFSHIQHGLILPSVSALRLHKASTRFGTISQVLMRFLEDYPGLVDLYLDETFFPVPSIFENGTDFSSLRNSLMETHPQLVRVTLDLRQGVRSDRARDYYKRLVLSTWIRPTSGSGGGRLEVLLPSRGSRLPSEYFFEDQLIEEVAAYWKQNRKHLYCDVAFRQASSK</sequence>
<name>A0A9P6E6G2_9AGAR</name>
<evidence type="ECO:0008006" key="3">
    <source>
        <dbReference type="Google" id="ProtNLM"/>
    </source>
</evidence>
<accession>A0A9P6E6G2</accession>
<evidence type="ECO:0000313" key="2">
    <source>
        <dbReference type="Proteomes" id="UP000807306"/>
    </source>
</evidence>
<dbReference type="AlphaFoldDB" id="A0A9P6E6G2"/>
<gene>
    <name evidence="1" type="ORF">CPB83DRAFT_862956</name>
</gene>
<proteinExistence type="predicted"/>